<comment type="caution">
    <text evidence="1">The sequence shown here is derived from an EMBL/GenBank/DDBJ whole genome shotgun (WGS) entry which is preliminary data.</text>
</comment>
<evidence type="ECO:0000313" key="2">
    <source>
        <dbReference type="Proteomes" id="UP001497472"/>
    </source>
</evidence>
<keyword evidence="2" id="KW-1185">Reference proteome</keyword>
<dbReference type="AlphaFoldDB" id="A0AAV1JXV6"/>
<sequence>MYSNSIRSVSKGTMGLSQRAGIMSARRWPAGAARRSRAPPACELAQSLGALCNTARPAPRLAAERVALTRRLAMPTDLDALLQ</sequence>
<dbReference type="EMBL" id="CAVLEF010000225">
    <property type="protein sequence ID" value="CAK1553665.1"/>
    <property type="molecule type" value="Genomic_DNA"/>
</dbReference>
<name>A0AAV1JXV6_9NEOP</name>
<protein>
    <submittedName>
        <fullName evidence="1">Uncharacterized protein</fullName>
    </submittedName>
</protein>
<reference evidence="1 2" key="1">
    <citation type="submission" date="2023-11" db="EMBL/GenBank/DDBJ databases">
        <authorList>
            <person name="Okamura Y."/>
        </authorList>
    </citation>
    <scope>NUCLEOTIDE SEQUENCE [LARGE SCALE GENOMIC DNA]</scope>
</reference>
<gene>
    <name evidence="1" type="ORF">LNINA_LOCUS12635</name>
</gene>
<proteinExistence type="predicted"/>
<accession>A0AAV1JXV6</accession>
<dbReference type="Proteomes" id="UP001497472">
    <property type="component" value="Unassembled WGS sequence"/>
</dbReference>
<organism evidence="1 2">
    <name type="scientific">Leptosia nina</name>
    <dbReference type="NCBI Taxonomy" id="320188"/>
    <lineage>
        <taxon>Eukaryota</taxon>
        <taxon>Metazoa</taxon>
        <taxon>Ecdysozoa</taxon>
        <taxon>Arthropoda</taxon>
        <taxon>Hexapoda</taxon>
        <taxon>Insecta</taxon>
        <taxon>Pterygota</taxon>
        <taxon>Neoptera</taxon>
        <taxon>Endopterygota</taxon>
        <taxon>Lepidoptera</taxon>
        <taxon>Glossata</taxon>
        <taxon>Ditrysia</taxon>
        <taxon>Papilionoidea</taxon>
        <taxon>Pieridae</taxon>
        <taxon>Pierinae</taxon>
        <taxon>Leptosia</taxon>
    </lineage>
</organism>
<evidence type="ECO:0000313" key="1">
    <source>
        <dbReference type="EMBL" id="CAK1553665.1"/>
    </source>
</evidence>